<reference evidence="3" key="1">
    <citation type="journal article" date="2019" name="Int. J. Syst. Evol. Microbiol.">
        <title>The Global Catalogue of Microorganisms (GCM) 10K type strain sequencing project: providing services to taxonomists for standard genome sequencing and annotation.</title>
        <authorList>
            <consortium name="The Broad Institute Genomics Platform"/>
            <consortium name="The Broad Institute Genome Sequencing Center for Infectious Disease"/>
            <person name="Wu L."/>
            <person name="Ma J."/>
        </authorList>
    </citation>
    <scope>NUCLEOTIDE SEQUENCE [LARGE SCALE GENOMIC DNA]</scope>
    <source>
        <strain evidence="3">CCM 8479</strain>
    </source>
</reference>
<dbReference type="Pfam" id="PF00656">
    <property type="entry name" value="Peptidase_C14"/>
    <property type="match status" value="1"/>
</dbReference>
<dbReference type="EMBL" id="JBHSKL010000003">
    <property type="protein sequence ID" value="MFC5223573.1"/>
    <property type="molecule type" value="Genomic_DNA"/>
</dbReference>
<accession>A0ABW0CZQ6</accession>
<dbReference type="RefSeq" id="WP_344643147.1">
    <property type="nucleotide sequence ID" value="NZ_BAAASS010000003.1"/>
</dbReference>
<dbReference type="SUPFAM" id="SSF52540">
    <property type="entry name" value="P-loop containing nucleoside triphosphate hydrolases"/>
    <property type="match status" value="1"/>
</dbReference>
<dbReference type="InterPro" id="IPR029030">
    <property type="entry name" value="Caspase-like_dom_sf"/>
</dbReference>
<dbReference type="Gene3D" id="3.40.50.1460">
    <property type="match status" value="1"/>
</dbReference>
<evidence type="ECO:0000259" key="1">
    <source>
        <dbReference type="Pfam" id="PF00656"/>
    </source>
</evidence>
<dbReference type="Proteomes" id="UP001596156">
    <property type="component" value="Unassembled WGS sequence"/>
</dbReference>
<dbReference type="InterPro" id="IPR011600">
    <property type="entry name" value="Pept_C14_caspase"/>
</dbReference>
<organism evidence="2 3">
    <name type="scientific">Streptomyces fimbriatus</name>
    <dbReference type="NCBI Taxonomy" id="68197"/>
    <lineage>
        <taxon>Bacteria</taxon>
        <taxon>Bacillati</taxon>
        <taxon>Actinomycetota</taxon>
        <taxon>Actinomycetes</taxon>
        <taxon>Kitasatosporales</taxon>
        <taxon>Streptomycetaceae</taxon>
        <taxon>Streptomyces</taxon>
    </lineage>
</organism>
<comment type="caution">
    <text evidence="2">The sequence shown here is derived from an EMBL/GenBank/DDBJ whole genome shotgun (WGS) entry which is preliminary data.</text>
</comment>
<name>A0ABW0CZQ6_STRFI</name>
<proteinExistence type="predicted"/>
<keyword evidence="3" id="KW-1185">Reference proteome</keyword>
<gene>
    <name evidence="2" type="ORF">ACFPN6_02940</name>
</gene>
<feature type="domain" description="Peptidase C14 caspase" evidence="1">
    <location>
        <begin position="11"/>
        <end position="193"/>
    </location>
</feature>
<dbReference type="SUPFAM" id="SSF52129">
    <property type="entry name" value="Caspase-like"/>
    <property type="match status" value="1"/>
</dbReference>
<sequence>MTGQETSPESRAVLIGVHDFEHLPALDGVRHNIPALRARLTDPLVGGLAERHCYAVAADCRPADVLDAVQTAADEATNLLLVYYAGHGLFDRDGHSLLLGTRTAHHASPHRSVKYAELRDYVAESPARHKVVIIDCCFSGAALPMGAETQSPWTDSLGIEGASVLTSAADTEESLCLPEGSVFTLELTDLLGQGLKGPLPDGRRGEEQPLLTMGDVFLTLRTRLSGRRVGNRLVPQPRIANRDSGHLIPLARNRSFTGVPVQAGPVSPAPSGPAAPDPLAAVVSQRDLVDGLDGFKKNLTPEQLPFVSPGQDHPAAPHTLFSRLRNPDERGILLVGSAGTGKTRTGLEVGRIALQEGWRVLHVLPGRESSITDRISSQVLAQDSPVLVVIDYLNKYLKEDRDNHDTPLDLTALRHRLLPAARRRNIQVALLASVRPGWLHKADHTQLRDVFDEVELRQDEEFQRLVADQALARLAPTAIERLGMDRMRAICGHRPIITLLVARELERRVIHDLPIPEAAGLRASGELSRWLRSRLEEDDLAVPGRKNTFDRVTASDSLVVAAAAAAACPQPHTEVIAAANAALSRTPSAALRADGVVETLIDLGWLERGGDDGDSLSTAHDVVCDQLVESVILPEQRRAPDRDRTYVFLSGSLVGPRTVGRYATHIGRVVNDLALVQRADAVSAVLDEWFVANAPAIGHVMRRNADVGGYALGAICSGPPWSGAAVQNWQEVVGPWLDEFGDSVDARHVFYRGLGNLPTDGALLLLPAALKWLESHGWRREASYVLGPLLGRTDVPPEQQKPALRNAIGWLRRNGTLLEAHFVLRSLVARTDLTAPQTRQVVAAALLWAERNTTTREVAPVLTALVARDDLHHDETRRTVSATLEWLGQHRAAPEPHKALRTLLGRADLTEDESHRAVSLALEWLDDHGTVSSATYVLRPLLTRTGIDKSQADRAVGFAERWLEHHATAPDADFLIHRLLSRTDLADAKIRQTVGLAAEWLEHHATTSDADFLIRQLLSRTDLDEAETRRAAGFAGRWLAKHATAPDASYVLETLLTRDDLSGEQAGEAISAAMVWLRHHGNGPAAGYVLHALLTRTDIPGPEARRANEFATEWVMSRADQFEASFTLSKLLSRKDLTAEQADDAVCAATTWLRHHGRTLMADFLLRALLPRPGLTGNQVRDATAFAMQWLDFYGTDRKSGLVLAALLQRPDLTDSQARETVASTLLWLTSYHNVPDADAVLSALLDREDLSSDERRQALDFVAQRRNQYGAEGATQREAAELLNRLNTRNPHGEQAQQDVTAALTWLEEHADLPETARILGAVFTHRELGEEQFRQAVAAALAWLERHATQPNASYLLQPLMLLGGLADDDLDLAAAHALQWLEHHLDSGQVTFTLGSLISNRRISAERLDRGISLAADWLERRIAAPHASFVLDKLLARREILGERARATVAFTDLWLRLHAPTRGARFVLTPLLARTDLTADEARRAVSRTMQWLDVHGTTHEARYVLAPLNAQQQLGADEIDRAIGATFSWLHRYGTPRDTRAVLPSLLKRTDLNAEQVRKLTAFTLRWVRSQPVAECWRVVSPLVARADLPPHQACQVMSLVADGVQDDPTAYDVSFLLAAYLPRPDLTAEQRATAVSWSLNWLEHHMPVWRSCFVLEALLTSADLTPAETRRVVSWALSWLDDHVGTAADGFTETAGGTLAEALLGRADLDEDDLRRARAFLPRP</sequence>
<dbReference type="NCBIfam" id="NF047832">
    <property type="entry name" value="caspase_w_EACC1"/>
    <property type="match status" value="1"/>
</dbReference>
<protein>
    <submittedName>
        <fullName evidence="2">Caspase family protein</fullName>
    </submittedName>
</protein>
<dbReference type="InterPro" id="IPR027417">
    <property type="entry name" value="P-loop_NTPase"/>
</dbReference>
<evidence type="ECO:0000313" key="3">
    <source>
        <dbReference type="Proteomes" id="UP001596156"/>
    </source>
</evidence>
<evidence type="ECO:0000313" key="2">
    <source>
        <dbReference type="EMBL" id="MFC5223573.1"/>
    </source>
</evidence>